<sequence length="150" mass="16281">MSQDEVKIYKYVLIFSGFYAVFLAAINILAHGFNIDLGSSGNIATLLGAGYGAAVKFVNDVQRAPFKKEKRILSMLCLTSSFFISLLAVLVVVPLVGGEKLTNEILEALKALSPFIWLGVAAFIGIIYYLILSFIFGWASKKYASKAVSA</sequence>
<feature type="transmembrane region" description="Helical" evidence="1">
    <location>
        <begin position="12"/>
        <end position="33"/>
    </location>
</feature>
<keyword evidence="3" id="KW-1185">Reference proteome</keyword>
<organism evidence="2 3">
    <name type="scientific">Alkalimarinus sediminis</name>
    <dbReference type="NCBI Taxonomy" id="1632866"/>
    <lineage>
        <taxon>Bacteria</taxon>
        <taxon>Pseudomonadati</taxon>
        <taxon>Pseudomonadota</taxon>
        <taxon>Gammaproteobacteria</taxon>
        <taxon>Alteromonadales</taxon>
        <taxon>Alteromonadaceae</taxon>
        <taxon>Alkalimarinus</taxon>
    </lineage>
</organism>
<keyword evidence="1" id="KW-0812">Transmembrane</keyword>
<dbReference type="EMBL" id="CP101527">
    <property type="protein sequence ID" value="UZW74517.1"/>
    <property type="molecule type" value="Genomic_DNA"/>
</dbReference>
<keyword evidence="1" id="KW-0472">Membrane</keyword>
<evidence type="ECO:0000313" key="2">
    <source>
        <dbReference type="EMBL" id="UZW74517.1"/>
    </source>
</evidence>
<dbReference type="KEGG" id="asem:NNL22_16060"/>
<dbReference type="InterPro" id="IPR047730">
    <property type="entry name" value="ABZJ_00895-like"/>
</dbReference>
<name>A0A9E8HJJ1_9ALTE</name>
<accession>A0A9E8HJJ1</accession>
<feature type="transmembrane region" description="Helical" evidence="1">
    <location>
        <begin position="71"/>
        <end position="95"/>
    </location>
</feature>
<gene>
    <name evidence="2" type="ORF">NNL22_16060</name>
</gene>
<feature type="transmembrane region" description="Helical" evidence="1">
    <location>
        <begin position="115"/>
        <end position="139"/>
    </location>
</feature>
<dbReference type="Proteomes" id="UP001164472">
    <property type="component" value="Chromosome"/>
</dbReference>
<dbReference type="NCBIfam" id="NF038216">
    <property type="entry name" value="ABZJ_00895_fam"/>
    <property type="match status" value="1"/>
</dbReference>
<dbReference type="RefSeq" id="WP_251813110.1">
    <property type="nucleotide sequence ID" value="NZ_CP101527.1"/>
</dbReference>
<proteinExistence type="predicted"/>
<evidence type="ECO:0000313" key="3">
    <source>
        <dbReference type="Proteomes" id="UP001164472"/>
    </source>
</evidence>
<dbReference type="AlphaFoldDB" id="A0A9E8HJJ1"/>
<keyword evidence="1" id="KW-1133">Transmembrane helix</keyword>
<feature type="transmembrane region" description="Helical" evidence="1">
    <location>
        <begin position="39"/>
        <end position="59"/>
    </location>
</feature>
<reference evidence="2" key="1">
    <citation type="submission" date="2022-07" db="EMBL/GenBank/DDBJ databases">
        <title>Alkalimarinus sp. nov., isolated from gut of a Alitta virens.</title>
        <authorList>
            <person name="Yang A.I."/>
            <person name="Shin N.-R."/>
        </authorList>
    </citation>
    <scope>NUCLEOTIDE SEQUENCE</scope>
    <source>
        <strain evidence="2">FA028</strain>
    </source>
</reference>
<evidence type="ECO:0000256" key="1">
    <source>
        <dbReference type="SAM" id="Phobius"/>
    </source>
</evidence>
<protein>
    <submittedName>
        <fullName evidence="2">ABZJ_00895 family protein</fullName>
    </submittedName>
</protein>